<feature type="transmembrane region" description="Helical" evidence="1">
    <location>
        <begin position="6"/>
        <end position="22"/>
    </location>
</feature>
<feature type="transmembrane region" description="Helical" evidence="1">
    <location>
        <begin position="34"/>
        <end position="62"/>
    </location>
</feature>
<feature type="transmembrane region" description="Helical" evidence="1">
    <location>
        <begin position="280"/>
        <end position="297"/>
    </location>
</feature>
<name>A0A6I6HB55_VARPD</name>
<dbReference type="AlphaFoldDB" id="A0A6I6HB55"/>
<evidence type="ECO:0000259" key="2">
    <source>
        <dbReference type="Pfam" id="PF00892"/>
    </source>
</evidence>
<protein>
    <submittedName>
        <fullName evidence="3">EamA family transporter</fullName>
    </submittedName>
</protein>
<organism evidence="3 4">
    <name type="scientific">Variovorax paradoxus</name>
    <dbReference type="NCBI Taxonomy" id="34073"/>
    <lineage>
        <taxon>Bacteria</taxon>
        <taxon>Pseudomonadati</taxon>
        <taxon>Pseudomonadota</taxon>
        <taxon>Betaproteobacteria</taxon>
        <taxon>Burkholderiales</taxon>
        <taxon>Comamonadaceae</taxon>
        <taxon>Variovorax</taxon>
    </lineage>
</organism>
<reference evidence="3 4" key="1">
    <citation type="submission" date="2019-12" db="EMBL/GenBank/DDBJ databases">
        <title>Hybrid Genome Assemblies of two High G+C Isolates from Undergraduate Microbiology Courses.</title>
        <authorList>
            <person name="Ne Ville C.J."/>
            <person name="Enright D."/>
            <person name="Hernandez I."/>
            <person name="Dodsworth J."/>
            <person name="Orwin P.M."/>
        </authorList>
    </citation>
    <scope>NUCLEOTIDE SEQUENCE [LARGE SCALE GENOMIC DNA]</scope>
    <source>
        <strain evidence="3 4">CSUSB</strain>
    </source>
</reference>
<sequence length="301" mass="32329">MTTGPLIGGTAGVMLGFVDFFLKRGSAGRGTLTAMTVVYLIPLLLWVPFVLLLPQFGIWSLWKAQSAFAVYAAVRSVLLILAYGLAIISLRDIPLSQAVLVRAIAPAVPLIVGLCVEGLQLRSMGWFGMLCVLLSYAAVYLGAHRAHGSGSRRALLIAGMSAVLSGIVVVLDRTLLRAQPSETVLSVQVWSDVLRAIILIALLPMARKLLPQQPKETPRAGWIGYLVLAGVFITIGESLFLVFLALDSSQMSTASLFRRLSLVVSFLIGMAVLRERPTRVNIYASLLSLIGILALSVDSLT</sequence>
<dbReference type="InterPro" id="IPR037185">
    <property type="entry name" value="EmrE-like"/>
</dbReference>
<feature type="transmembrane region" description="Helical" evidence="1">
    <location>
        <begin position="100"/>
        <end position="119"/>
    </location>
</feature>
<accession>A0A6I6HB55</accession>
<feature type="transmembrane region" description="Helical" evidence="1">
    <location>
        <begin position="222"/>
        <end position="244"/>
    </location>
</feature>
<evidence type="ECO:0000256" key="1">
    <source>
        <dbReference type="SAM" id="Phobius"/>
    </source>
</evidence>
<dbReference type="InterPro" id="IPR000620">
    <property type="entry name" value="EamA_dom"/>
</dbReference>
<keyword evidence="1" id="KW-0812">Transmembrane</keyword>
<dbReference type="Gene3D" id="1.10.3730.20">
    <property type="match status" value="1"/>
</dbReference>
<dbReference type="SUPFAM" id="SSF103481">
    <property type="entry name" value="Multidrug resistance efflux transporter EmrE"/>
    <property type="match status" value="1"/>
</dbReference>
<proteinExistence type="predicted"/>
<feature type="transmembrane region" description="Helical" evidence="1">
    <location>
        <begin position="68"/>
        <end position="88"/>
    </location>
</feature>
<dbReference type="GO" id="GO:0016020">
    <property type="term" value="C:membrane"/>
    <property type="evidence" value="ECO:0007669"/>
    <property type="project" value="InterPro"/>
</dbReference>
<evidence type="ECO:0000313" key="4">
    <source>
        <dbReference type="Proteomes" id="UP000425817"/>
    </source>
</evidence>
<dbReference type="Pfam" id="PF00892">
    <property type="entry name" value="EamA"/>
    <property type="match status" value="1"/>
</dbReference>
<dbReference type="RefSeq" id="WP_157611124.1">
    <property type="nucleotide sequence ID" value="NZ_CP046622.1"/>
</dbReference>
<dbReference type="Proteomes" id="UP000425817">
    <property type="component" value="Chromosome"/>
</dbReference>
<dbReference type="EMBL" id="CP046622">
    <property type="protein sequence ID" value="QGW80071.1"/>
    <property type="molecule type" value="Genomic_DNA"/>
</dbReference>
<gene>
    <name evidence="3" type="ORF">GOQ09_00020</name>
</gene>
<dbReference type="OrthoDB" id="1003630at2"/>
<feature type="transmembrane region" description="Helical" evidence="1">
    <location>
        <begin position="256"/>
        <end position="273"/>
    </location>
</feature>
<feature type="transmembrane region" description="Helical" evidence="1">
    <location>
        <begin position="155"/>
        <end position="173"/>
    </location>
</feature>
<keyword evidence="1" id="KW-1133">Transmembrane helix</keyword>
<keyword evidence="1" id="KW-0472">Membrane</keyword>
<evidence type="ECO:0000313" key="3">
    <source>
        <dbReference type="EMBL" id="QGW80071.1"/>
    </source>
</evidence>
<feature type="domain" description="EamA" evidence="2">
    <location>
        <begin position="154"/>
        <end position="296"/>
    </location>
</feature>
<feature type="transmembrane region" description="Helical" evidence="1">
    <location>
        <begin position="125"/>
        <end position="143"/>
    </location>
</feature>